<dbReference type="InterPro" id="IPR050951">
    <property type="entry name" value="Retrovirus_Pol_polyprotein"/>
</dbReference>
<sequence length="920" mass="105127">RTRSKTNKLISNMSNNDCNTQSKQETTAIENERGYIDKSTTTLFRTTSILDEDKIRSDDKVTLTSILSKQHIPNVLERIQDFYGTKQEDVVAWIDQLEVALDLTDHAQGKWSKLAAWYLKGVALSWYIRNKNQVYDWDSFRQMIVDKYPTCVNHHNDLIKLEQAIPSSTTILNTKSVSTIDLSNNLLKTLMEHKAKQLPIFSGKDNENVTKWLTNVIQIVRLSNVQLNDLGTTAIIQETSTRKGVQQSNTTSVDRSQQQQQSAHTSPSTNNRPQNSNSNIQQYINFNTRPRYYNQQQLHHAPITRKSYYYQLVNKTNMHFIGEVQLKVRIKYITTWVTALVTDSLCTNFILGKDWIRQYQGDVLESSQEIRIRIRSGPVSIPFDEDTENVAFDIKLLHPIILDPRQECEVEAQVPISTADTVIFHPKQQLQHNPAILMPHALLKITNYTTKLTVINLNDHQRHIPRNTSLGVITYAPSSVQCFALTSSSPSKRHSSLDIQHNDSRTQQSPTSSDIDNTIHKLINHLDEQKQQEVYPMLLKHRTLFNLSKMTIANTQIRHVIRTGDHNPISSRPYSKTTNISRTPQQMGKNYLIRRSTSPWASPVVLIKKKDGSTRFCVDYKKLNNITKKDSYPLPHMGETINRFDGHQYFTKLDLKSGYFQIPIQEDDKEKTAFILQDGHWKFDVLPQDPSKCSLIHLQMDYLGHTANNEGVTPLMDKVKALIDLPTPKSIKDVDAFLGAATYEQLKESLSTEPLLLSFADSSSPLVLSTDASDIGYGGVLKQITKDGPKPISYLSRKLNPAEKRYDTTEKECLAMVRCIEEFRSYLLGREFTVKTGHCPLCNFHKKPSKVDRWSIGLGEYDIVEIKYKKGKCNCDADLMSRYPATTFNDQITSRNVKGRMNGALIDDEEEVNPQVNVIY</sequence>
<dbReference type="Pfam" id="PF00078">
    <property type="entry name" value="RVT_1"/>
    <property type="match status" value="1"/>
</dbReference>
<keyword evidence="5" id="KW-0378">Hydrolase</keyword>
<organism evidence="10 12">
    <name type="scientific">Didymodactylos carnosus</name>
    <dbReference type="NCBI Taxonomy" id="1234261"/>
    <lineage>
        <taxon>Eukaryota</taxon>
        <taxon>Metazoa</taxon>
        <taxon>Spiralia</taxon>
        <taxon>Gnathifera</taxon>
        <taxon>Rotifera</taxon>
        <taxon>Eurotatoria</taxon>
        <taxon>Bdelloidea</taxon>
        <taxon>Philodinida</taxon>
        <taxon>Philodinidae</taxon>
        <taxon>Didymodactylos</taxon>
    </lineage>
</organism>
<dbReference type="SUPFAM" id="SSF56672">
    <property type="entry name" value="DNA/RNA polymerases"/>
    <property type="match status" value="1"/>
</dbReference>
<feature type="domain" description="Reverse transcriptase" evidence="8">
    <location>
        <begin position="607"/>
        <end position="677"/>
    </location>
</feature>
<evidence type="ECO:0000313" key="10">
    <source>
        <dbReference type="EMBL" id="CAF1361135.1"/>
    </source>
</evidence>
<evidence type="ECO:0000256" key="4">
    <source>
        <dbReference type="ARBA" id="ARBA00022759"/>
    </source>
</evidence>
<gene>
    <name evidence="10" type="ORF">OVA965_LOCUS31243</name>
    <name evidence="11" type="ORF">TMI583_LOCUS32067</name>
</gene>
<dbReference type="Gene3D" id="3.10.10.10">
    <property type="entry name" value="HIV Type 1 Reverse Transcriptase, subunit A, domain 1"/>
    <property type="match status" value="1"/>
</dbReference>
<feature type="region of interest" description="Disordered" evidence="7">
    <location>
        <begin position="491"/>
        <end position="514"/>
    </location>
</feature>
<dbReference type="AlphaFoldDB" id="A0A8S2F6L2"/>
<name>A0A8S2F6L2_9BILA</name>
<evidence type="ECO:0000313" key="11">
    <source>
        <dbReference type="EMBL" id="CAF4171100.1"/>
    </source>
</evidence>
<dbReference type="EMBL" id="CAJNOK010023331">
    <property type="protein sequence ID" value="CAF1361135.1"/>
    <property type="molecule type" value="Genomic_DNA"/>
</dbReference>
<dbReference type="PANTHER" id="PTHR37984">
    <property type="entry name" value="PROTEIN CBG26694"/>
    <property type="match status" value="1"/>
</dbReference>
<feature type="compositionally biased region" description="Polar residues" evidence="7">
    <location>
        <begin position="505"/>
        <end position="514"/>
    </location>
</feature>
<dbReference type="InterPro" id="IPR043128">
    <property type="entry name" value="Rev_trsase/Diguanyl_cyclase"/>
</dbReference>
<keyword evidence="1" id="KW-0808">Transferase</keyword>
<evidence type="ECO:0000256" key="3">
    <source>
        <dbReference type="ARBA" id="ARBA00022722"/>
    </source>
</evidence>
<accession>A0A8S2F6L2</accession>
<dbReference type="InterPro" id="IPR000477">
    <property type="entry name" value="RT_dom"/>
</dbReference>
<keyword evidence="6" id="KW-0695">RNA-directed DNA polymerase</keyword>
<dbReference type="PANTHER" id="PTHR37984:SF5">
    <property type="entry name" value="PROTEIN NYNRIN-LIKE"/>
    <property type="match status" value="1"/>
</dbReference>
<dbReference type="Proteomes" id="UP000682733">
    <property type="component" value="Unassembled WGS sequence"/>
</dbReference>
<dbReference type="Proteomes" id="UP000677228">
    <property type="component" value="Unassembled WGS sequence"/>
</dbReference>
<dbReference type="GO" id="GO:0016787">
    <property type="term" value="F:hydrolase activity"/>
    <property type="evidence" value="ECO:0007669"/>
    <property type="project" value="UniProtKB-KW"/>
</dbReference>
<feature type="compositionally biased region" description="Polar residues" evidence="7">
    <location>
        <begin position="240"/>
        <end position="273"/>
    </location>
</feature>
<evidence type="ECO:0000259" key="8">
    <source>
        <dbReference type="Pfam" id="PF00078"/>
    </source>
</evidence>
<dbReference type="Gene3D" id="3.30.70.270">
    <property type="match status" value="1"/>
</dbReference>
<evidence type="ECO:0000256" key="1">
    <source>
        <dbReference type="ARBA" id="ARBA00022679"/>
    </source>
</evidence>
<dbReference type="Pfam" id="PF17917">
    <property type="entry name" value="RT_RNaseH"/>
    <property type="match status" value="1"/>
</dbReference>
<dbReference type="InterPro" id="IPR041373">
    <property type="entry name" value="RT_RNaseH"/>
</dbReference>
<reference evidence="10" key="1">
    <citation type="submission" date="2021-02" db="EMBL/GenBank/DDBJ databases">
        <authorList>
            <person name="Nowell W R."/>
        </authorList>
    </citation>
    <scope>NUCLEOTIDE SEQUENCE</scope>
</reference>
<keyword evidence="2" id="KW-0548">Nucleotidyltransferase</keyword>
<dbReference type="GO" id="GO:0004519">
    <property type="term" value="F:endonuclease activity"/>
    <property type="evidence" value="ECO:0007669"/>
    <property type="project" value="UniProtKB-KW"/>
</dbReference>
<evidence type="ECO:0000256" key="2">
    <source>
        <dbReference type="ARBA" id="ARBA00022695"/>
    </source>
</evidence>
<feature type="region of interest" description="Disordered" evidence="7">
    <location>
        <begin position="240"/>
        <end position="278"/>
    </location>
</feature>
<protein>
    <recommendedName>
        <fullName evidence="13">Reverse transcriptase/retrotransposon-derived protein RNase H-like domain-containing protein</fullName>
    </recommendedName>
</protein>
<evidence type="ECO:0000256" key="7">
    <source>
        <dbReference type="SAM" id="MobiDB-lite"/>
    </source>
</evidence>
<evidence type="ECO:0000256" key="5">
    <source>
        <dbReference type="ARBA" id="ARBA00022801"/>
    </source>
</evidence>
<evidence type="ECO:0000256" key="6">
    <source>
        <dbReference type="ARBA" id="ARBA00022918"/>
    </source>
</evidence>
<dbReference type="FunFam" id="3.10.20.370:FF:000001">
    <property type="entry name" value="Retrovirus-related Pol polyprotein from transposon 17.6-like protein"/>
    <property type="match status" value="1"/>
</dbReference>
<dbReference type="CDD" id="cd00303">
    <property type="entry name" value="retropepsin_like"/>
    <property type="match status" value="1"/>
</dbReference>
<feature type="non-terminal residue" evidence="10">
    <location>
        <position position="1"/>
    </location>
</feature>
<proteinExistence type="predicted"/>
<evidence type="ECO:0008006" key="13">
    <source>
        <dbReference type="Google" id="ProtNLM"/>
    </source>
</evidence>
<evidence type="ECO:0000313" key="12">
    <source>
        <dbReference type="Proteomes" id="UP000677228"/>
    </source>
</evidence>
<keyword evidence="3" id="KW-0540">Nuclease</keyword>
<dbReference type="EMBL" id="CAJOBA010044982">
    <property type="protein sequence ID" value="CAF4171100.1"/>
    <property type="molecule type" value="Genomic_DNA"/>
</dbReference>
<dbReference type="CDD" id="cd01647">
    <property type="entry name" value="RT_LTR"/>
    <property type="match status" value="1"/>
</dbReference>
<comment type="caution">
    <text evidence="10">The sequence shown here is derived from an EMBL/GenBank/DDBJ whole genome shotgun (WGS) entry which is preliminary data.</text>
</comment>
<evidence type="ECO:0000259" key="9">
    <source>
        <dbReference type="Pfam" id="PF17917"/>
    </source>
</evidence>
<dbReference type="Gene3D" id="3.10.20.370">
    <property type="match status" value="1"/>
</dbReference>
<feature type="domain" description="Reverse transcriptase RNase H-like" evidence="9">
    <location>
        <begin position="761"/>
        <end position="861"/>
    </location>
</feature>
<dbReference type="InterPro" id="IPR043502">
    <property type="entry name" value="DNA/RNA_pol_sf"/>
</dbReference>
<dbReference type="CDD" id="cd09274">
    <property type="entry name" value="RNase_HI_RT_Ty3"/>
    <property type="match status" value="1"/>
</dbReference>
<keyword evidence="4" id="KW-0255">Endonuclease</keyword>
<dbReference type="GO" id="GO:0003964">
    <property type="term" value="F:RNA-directed DNA polymerase activity"/>
    <property type="evidence" value="ECO:0007669"/>
    <property type="project" value="UniProtKB-KW"/>
</dbReference>